<keyword evidence="3" id="KW-1185">Reference proteome</keyword>
<dbReference type="InterPro" id="IPR010331">
    <property type="entry name" value="ExoD"/>
</dbReference>
<feature type="transmembrane region" description="Helical" evidence="1">
    <location>
        <begin position="59"/>
        <end position="86"/>
    </location>
</feature>
<keyword evidence="1" id="KW-1133">Transmembrane helix</keyword>
<dbReference type="PANTHER" id="PTHR41795:SF1">
    <property type="entry name" value="EXOPOLYSACCHARIDE SYNTHESIS PROTEIN"/>
    <property type="match status" value="1"/>
</dbReference>
<sequence>MSDENEAPHPVQDVVDRLASIAVKDVLTLRELIEAFGTASFVPALMVPAILVVSPLSGIPVFSSICGLTIALVALQMLMARTHLWLPGMLMERRIRGAHLAAAMSRIRRLARWLDRNSRDRLTVLTRGPGVLLPRTLAMLSGLAMPFLELVPFSSSILGMATLFFAVSFLSRDGLFVVLGAGMMGLAALVPVTILTSIVE</sequence>
<dbReference type="Pfam" id="PF06055">
    <property type="entry name" value="ExoD"/>
    <property type="match status" value="1"/>
</dbReference>
<organism evidence="2 3">
    <name type="scientific">Histidinibacterium lentulum</name>
    <dbReference type="NCBI Taxonomy" id="2480588"/>
    <lineage>
        <taxon>Bacteria</taxon>
        <taxon>Pseudomonadati</taxon>
        <taxon>Pseudomonadota</taxon>
        <taxon>Alphaproteobacteria</taxon>
        <taxon>Rhodobacterales</taxon>
        <taxon>Paracoccaceae</taxon>
        <taxon>Histidinibacterium</taxon>
    </lineage>
</organism>
<keyword evidence="1" id="KW-0812">Transmembrane</keyword>
<gene>
    <name evidence="2" type="ORF">EAT49_14410</name>
</gene>
<feature type="transmembrane region" description="Helical" evidence="1">
    <location>
        <begin position="147"/>
        <end position="170"/>
    </location>
</feature>
<dbReference type="PIRSF" id="PIRSF033239">
    <property type="entry name" value="ExoD"/>
    <property type="match status" value="1"/>
</dbReference>
<keyword evidence="1" id="KW-0472">Membrane</keyword>
<comment type="caution">
    <text evidence="2">The sequence shown here is derived from an EMBL/GenBank/DDBJ whole genome shotgun (WGS) entry which is preliminary data.</text>
</comment>
<proteinExistence type="predicted"/>
<dbReference type="RefSeq" id="WP_123643003.1">
    <property type="nucleotide sequence ID" value="NZ_ML119087.1"/>
</dbReference>
<feature type="transmembrane region" description="Helical" evidence="1">
    <location>
        <begin position="176"/>
        <end position="199"/>
    </location>
</feature>
<evidence type="ECO:0000256" key="1">
    <source>
        <dbReference type="SAM" id="Phobius"/>
    </source>
</evidence>
<evidence type="ECO:0000313" key="2">
    <source>
        <dbReference type="EMBL" id="ROT99408.1"/>
    </source>
</evidence>
<dbReference type="PANTHER" id="PTHR41795">
    <property type="entry name" value="EXOPOLYSACCHARIDE SYNTHESIS PROTEIN"/>
    <property type="match status" value="1"/>
</dbReference>
<protein>
    <submittedName>
        <fullName evidence="2">Exopolysaccharide biosynthesis protein</fullName>
    </submittedName>
</protein>
<evidence type="ECO:0000313" key="3">
    <source>
        <dbReference type="Proteomes" id="UP000268016"/>
    </source>
</evidence>
<dbReference type="EMBL" id="RDRB01000007">
    <property type="protein sequence ID" value="ROT99408.1"/>
    <property type="molecule type" value="Genomic_DNA"/>
</dbReference>
<reference evidence="2 3" key="1">
    <citation type="submission" date="2018-10" db="EMBL/GenBank/DDBJ databases">
        <title>Histidinibacterium lentulum gen. nov., sp. nov., a marine bacterium from the culture broth of Picochlorum sp. 122.</title>
        <authorList>
            <person name="Wang G."/>
        </authorList>
    </citation>
    <scope>NUCLEOTIDE SEQUENCE [LARGE SCALE GENOMIC DNA]</scope>
    <source>
        <strain evidence="2 3">B17</strain>
    </source>
</reference>
<dbReference type="AlphaFoldDB" id="A0A3N2QVY9"/>
<feature type="transmembrane region" description="Helical" evidence="1">
    <location>
        <begin position="32"/>
        <end position="53"/>
    </location>
</feature>
<dbReference type="OrthoDB" id="7949130at2"/>
<name>A0A3N2QVY9_9RHOB</name>
<dbReference type="Proteomes" id="UP000268016">
    <property type="component" value="Unassembled WGS sequence"/>
</dbReference>
<accession>A0A3N2QVY9</accession>